<dbReference type="SUPFAM" id="SSF160191">
    <property type="entry name" value="YcgL-like"/>
    <property type="match status" value="1"/>
</dbReference>
<dbReference type="HAMAP" id="MF_01866">
    <property type="entry name" value="UPF0745"/>
    <property type="match status" value="1"/>
</dbReference>
<proteinExistence type="inferred from homology"/>
<reference evidence="2 3" key="1">
    <citation type="submission" date="2016-03" db="EMBL/GenBank/DDBJ databases">
        <authorList>
            <person name="Heylen K."/>
            <person name="De Vos P."/>
            <person name="Vekeman B."/>
        </authorList>
    </citation>
    <scope>NUCLEOTIDE SEQUENCE [LARGE SCALE GENOMIC DNA]</scope>
    <source>
        <strain evidence="2 3">R-49807</strain>
    </source>
</reference>
<evidence type="ECO:0000256" key="1">
    <source>
        <dbReference type="HAMAP-Rule" id="MF_01866"/>
    </source>
</evidence>
<dbReference type="PANTHER" id="PTHR38109">
    <property type="entry name" value="PROTEIN YCGL"/>
    <property type="match status" value="1"/>
</dbReference>
<dbReference type="InterPro" id="IPR027354">
    <property type="entry name" value="YcgL_dom"/>
</dbReference>
<accession>A0A291IDI9</accession>
<sequence>MNCFIYKSLKKDELYLYLDKKDDFSAIPAELYKSLGRLEFVMELELTPQLKLARADSAKVIASLKAKGFFVQMPPALFSAVQADAARQLH</sequence>
<evidence type="ECO:0000313" key="2">
    <source>
        <dbReference type="EMBL" id="OAI29994.1"/>
    </source>
</evidence>
<protein>
    <recommendedName>
        <fullName evidence="1">YcgL domain-containing protein A1356_22630</fullName>
    </recommendedName>
</protein>
<organism evidence="2 3">
    <name type="scientific">Methylomonas koyamae</name>
    <dbReference type="NCBI Taxonomy" id="702114"/>
    <lineage>
        <taxon>Bacteria</taxon>
        <taxon>Pseudomonadati</taxon>
        <taxon>Pseudomonadota</taxon>
        <taxon>Gammaproteobacteria</taxon>
        <taxon>Methylococcales</taxon>
        <taxon>Methylococcaceae</taxon>
        <taxon>Methylomonas</taxon>
    </lineage>
</organism>
<dbReference type="Gene3D" id="3.10.510.20">
    <property type="entry name" value="YcgL domain"/>
    <property type="match status" value="1"/>
</dbReference>
<dbReference type="InterPro" id="IPR038068">
    <property type="entry name" value="YcgL-like_sf"/>
</dbReference>
<evidence type="ECO:0000313" key="3">
    <source>
        <dbReference type="Proteomes" id="UP000077734"/>
    </source>
</evidence>
<dbReference type="Proteomes" id="UP000077734">
    <property type="component" value="Unassembled WGS sequence"/>
</dbReference>
<gene>
    <name evidence="2" type="ORF">A1356_22630</name>
</gene>
<dbReference type="EMBL" id="LUUL01000017">
    <property type="protein sequence ID" value="OAI29994.1"/>
    <property type="molecule type" value="Genomic_DNA"/>
</dbReference>
<comment type="caution">
    <text evidence="2">The sequence shown here is derived from an EMBL/GenBank/DDBJ whole genome shotgun (WGS) entry which is preliminary data.</text>
</comment>
<dbReference type="KEGG" id="mko:MKLM6_0067"/>
<keyword evidence="3" id="KW-1185">Reference proteome</keyword>
<name>A0A291IDI9_9GAMM</name>
<dbReference type="RefSeq" id="WP_064024294.1">
    <property type="nucleotide sequence ID" value="NZ_CP023669.1"/>
</dbReference>
<dbReference type="Pfam" id="PF05166">
    <property type="entry name" value="YcgL"/>
    <property type="match status" value="1"/>
</dbReference>
<dbReference type="AlphaFoldDB" id="A0A291IDI9"/>
<dbReference type="PROSITE" id="PS51648">
    <property type="entry name" value="YCGL"/>
    <property type="match status" value="1"/>
</dbReference>
<dbReference type="PANTHER" id="PTHR38109:SF1">
    <property type="entry name" value="PROTEIN YCGL"/>
    <property type="match status" value="1"/>
</dbReference>